<evidence type="ECO:0000259" key="3">
    <source>
        <dbReference type="PROSITE" id="PS50103"/>
    </source>
</evidence>
<dbReference type="GO" id="GO:0008270">
    <property type="term" value="F:zinc ion binding"/>
    <property type="evidence" value="ECO:0007669"/>
    <property type="project" value="UniProtKB-KW"/>
</dbReference>
<organism evidence="4 5">
    <name type="scientific">Ajellomyces capsulatus</name>
    <name type="common">Darling's disease fungus</name>
    <name type="synonym">Histoplasma capsulatum</name>
    <dbReference type="NCBI Taxonomy" id="5037"/>
    <lineage>
        <taxon>Eukaryota</taxon>
        <taxon>Fungi</taxon>
        <taxon>Dikarya</taxon>
        <taxon>Ascomycota</taxon>
        <taxon>Pezizomycotina</taxon>
        <taxon>Eurotiomycetes</taxon>
        <taxon>Eurotiomycetidae</taxon>
        <taxon>Onygenales</taxon>
        <taxon>Ajellomycetaceae</taxon>
        <taxon>Histoplasma</taxon>
    </lineage>
</organism>
<evidence type="ECO:0000256" key="2">
    <source>
        <dbReference type="SAM" id="MobiDB-lite"/>
    </source>
</evidence>
<feature type="region of interest" description="Disordered" evidence="2">
    <location>
        <begin position="158"/>
        <end position="207"/>
    </location>
</feature>
<dbReference type="AlphaFoldDB" id="A0A8A1ML23"/>
<protein>
    <recommendedName>
        <fullName evidence="3">C3H1-type domain-containing protein</fullName>
    </recommendedName>
</protein>
<dbReference type="OrthoDB" id="1918685at2759"/>
<feature type="compositionally biased region" description="Basic and acidic residues" evidence="2">
    <location>
        <begin position="1"/>
        <end position="15"/>
    </location>
</feature>
<sequence>MAEHDPSFLHSRMLDPLDSPGPIPVEYSRQSQSLTADILETNRLAGLHPTTAWRPEIQTSQARAALLTSEEFHLMSRFSFQPNSMPNTAQRSFFTGLQGSVSDRHMLEMANEMRQAQQEENRHLQAPQLRVDTPHVQNNGNQFPLQGRHSLPFTMGQQAEAQQIYQTSQPQPHSQIQSMGQDMQRSISQQGLQQSESRASTSESRKERPSVKHLTCWWWNEKGKCKYTVDECLYAHHKTGRVADAPRQVKAGEPPVAGRKLMRALREEAEERAKRAPEREMSILQAQNKALREAYTALSSTTSQSLSAISTLRQSLTRLTVEVGNVERGHAGLLPHSTTPEYGKYQVDSQLARVLRVVEDEGLLAGVGERQTRAQVVRVEASLVAVGLGELVEDGKRRAVTSRGW</sequence>
<accession>A0A8A1ML23</accession>
<feature type="compositionally biased region" description="Polar residues" evidence="2">
    <location>
        <begin position="158"/>
        <end position="202"/>
    </location>
</feature>
<gene>
    <name evidence="4" type="ORF">I7I51_06691</name>
</gene>
<dbReference type="VEuPathDB" id="FungiDB:I7I51_06691"/>
<keyword evidence="1" id="KW-0863">Zinc-finger</keyword>
<proteinExistence type="predicted"/>
<evidence type="ECO:0000313" key="4">
    <source>
        <dbReference type="EMBL" id="QSS65840.1"/>
    </source>
</evidence>
<evidence type="ECO:0000313" key="5">
    <source>
        <dbReference type="Proteomes" id="UP000663671"/>
    </source>
</evidence>
<dbReference type="EMBL" id="CP069115">
    <property type="protein sequence ID" value="QSS65840.1"/>
    <property type="molecule type" value="Genomic_DNA"/>
</dbReference>
<name>A0A8A1ML23_AJECA</name>
<keyword evidence="1" id="KW-0479">Metal-binding</keyword>
<reference evidence="4" key="1">
    <citation type="submission" date="2021-01" db="EMBL/GenBank/DDBJ databases">
        <title>Chromosome-level genome assembly of a human fungal pathogen reveals clustering of transcriptionally co-regulated genes.</title>
        <authorList>
            <person name="Voorhies M."/>
            <person name="Cohen S."/>
            <person name="Shea T.P."/>
            <person name="Petrus S."/>
            <person name="Munoz J.F."/>
            <person name="Poplawski S."/>
            <person name="Goldman W.E."/>
            <person name="Michael T."/>
            <person name="Cuomo C.A."/>
            <person name="Sil A."/>
            <person name="Beyhan S."/>
        </authorList>
    </citation>
    <scope>NUCLEOTIDE SEQUENCE</scope>
    <source>
        <strain evidence="4">WU24</strain>
    </source>
</reference>
<dbReference type="InterPro" id="IPR000571">
    <property type="entry name" value="Znf_CCCH"/>
</dbReference>
<dbReference type="Proteomes" id="UP000663671">
    <property type="component" value="Chromosome 3"/>
</dbReference>
<feature type="region of interest" description="Disordered" evidence="2">
    <location>
        <begin position="1"/>
        <end position="23"/>
    </location>
</feature>
<feature type="zinc finger region" description="C3H1-type" evidence="1">
    <location>
        <begin position="210"/>
        <end position="239"/>
    </location>
</feature>
<keyword evidence="1" id="KW-0862">Zinc</keyword>
<feature type="domain" description="C3H1-type" evidence="3">
    <location>
        <begin position="210"/>
        <end position="239"/>
    </location>
</feature>
<dbReference type="PROSITE" id="PS50103">
    <property type="entry name" value="ZF_C3H1"/>
    <property type="match status" value="1"/>
</dbReference>
<evidence type="ECO:0000256" key="1">
    <source>
        <dbReference type="PROSITE-ProRule" id="PRU00723"/>
    </source>
</evidence>